<reference evidence="2" key="1">
    <citation type="submission" date="2003-06" db="EMBL/GenBank/DDBJ databases">
        <title>A gene for a NUM1 interacting protein in Coprinus cinereus.</title>
        <authorList>
            <person name="Kamada T."/>
            <person name="Makino R."/>
        </authorList>
    </citation>
    <scope>NUCLEOTIDE SEQUENCE</scope>
    <source>
        <strain evidence="2">326</strain>
    </source>
</reference>
<accession>Q7Z9I7</accession>
<dbReference type="GO" id="GO:0030307">
    <property type="term" value="P:positive regulation of cell growth"/>
    <property type="evidence" value="ECO:0007669"/>
    <property type="project" value="TreeGrafter"/>
</dbReference>
<dbReference type="Pfam" id="PF00400">
    <property type="entry name" value="WD40"/>
    <property type="match status" value="1"/>
</dbReference>
<dbReference type="AlphaFoldDB" id="Q7Z9I7"/>
<dbReference type="SUPFAM" id="SSF50978">
    <property type="entry name" value="WD40 repeat-like"/>
    <property type="match status" value="1"/>
</dbReference>
<feature type="repeat" description="WD" evidence="1">
    <location>
        <begin position="167"/>
        <end position="209"/>
    </location>
</feature>
<dbReference type="GO" id="GO:0031931">
    <property type="term" value="C:TORC1 complex"/>
    <property type="evidence" value="ECO:0007669"/>
    <property type="project" value="InterPro"/>
</dbReference>
<dbReference type="InterPro" id="IPR004083">
    <property type="entry name" value="Raptor"/>
</dbReference>
<dbReference type="GO" id="GO:0009267">
    <property type="term" value="P:cellular response to starvation"/>
    <property type="evidence" value="ECO:0007669"/>
    <property type="project" value="TreeGrafter"/>
</dbReference>
<name>Q7Z9I7_COPCI</name>
<dbReference type="PANTHER" id="PTHR12848">
    <property type="entry name" value="REGULATORY-ASSOCIATED PROTEIN OF MTOR"/>
    <property type="match status" value="1"/>
</dbReference>
<dbReference type="Gene3D" id="2.130.10.10">
    <property type="entry name" value="YVTN repeat-like/Quinoprotein amine dehydrogenase"/>
    <property type="match status" value="1"/>
</dbReference>
<evidence type="ECO:0000256" key="1">
    <source>
        <dbReference type="PROSITE-ProRule" id="PRU00221"/>
    </source>
</evidence>
<dbReference type="VEuPathDB" id="FungiDB:CC1G_00662"/>
<organism evidence="2">
    <name type="scientific">Coprinopsis cinerea</name>
    <name type="common">Inky cap fungus</name>
    <name type="synonym">Hormographiella aspergillata</name>
    <dbReference type="NCBI Taxonomy" id="5346"/>
    <lineage>
        <taxon>Eukaryota</taxon>
        <taxon>Fungi</taxon>
        <taxon>Dikarya</taxon>
        <taxon>Basidiomycota</taxon>
        <taxon>Agaricomycotina</taxon>
        <taxon>Agaricomycetes</taxon>
        <taxon>Agaricomycetidae</taxon>
        <taxon>Agaricales</taxon>
        <taxon>Agaricineae</taxon>
        <taxon>Psathyrellaceae</taxon>
        <taxon>Coprinopsis</taxon>
    </lineage>
</organism>
<protein>
    <submittedName>
        <fullName evidence="2">Uncharacterized protein nip1</fullName>
    </submittedName>
</protein>
<dbReference type="InterPro" id="IPR001680">
    <property type="entry name" value="WD40_rpt"/>
</dbReference>
<dbReference type="VEuPathDB" id="FungiDB:CC2G_000300"/>
<dbReference type="InterPro" id="IPR036322">
    <property type="entry name" value="WD40_repeat_dom_sf"/>
</dbReference>
<proteinExistence type="predicted"/>
<dbReference type="InterPro" id="IPR015943">
    <property type="entry name" value="WD40/YVTN_repeat-like_dom_sf"/>
</dbReference>
<dbReference type="SMART" id="SM00320">
    <property type="entry name" value="WD40"/>
    <property type="match status" value="3"/>
</dbReference>
<dbReference type="GO" id="GO:0010506">
    <property type="term" value="P:regulation of autophagy"/>
    <property type="evidence" value="ECO:0007669"/>
    <property type="project" value="TreeGrafter"/>
</dbReference>
<dbReference type="GO" id="GO:0071230">
    <property type="term" value="P:cellular response to amino acid stimulus"/>
    <property type="evidence" value="ECO:0007669"/>
    <property type="project" value="TreeGrafter"/>
</dbReference>
<sequence>MIGVWDWSQRKRLQVFLQREPSRHDHYFARSHQSRCWWHYSYWSVADGIVRLFRNYDPTVDQGPLQMVSAFRGLNEMIQMRQGSGMVMDWRQSAGTLLVGGDSRVIKVWDAQTETQGMDLDTNSDSPVTAICSDHVSNQTFIASFADGVVKIFDRRLEDEDAIVRTYVDHTSWVQNVRWHPRLGGRFLSASVDGQVKVWDLRGADMATKTWDIQAHGLSAVRCPPNILRIRYFVRRLTYAMEGPTRLGTYDDRRFTSLLSTPPPGSVHTPSGQCHPLIYPVLPLSFSILQKCSMVSANLTAPFV</sequence>
<dbReference type="GO" id="GO:0031929">
    <property type="term" value="P:TOR signaling"/>
    <property type="evidence" value="ECO:0007669"/>
    <property type="project" value="InterPro"/>
</dbReference>
<dbReference type="EMBL" id="AB112825">
    <property type="protein sequence ID" value="BAC78394.1"/>
    <property type="molecule type" value="Genomic_DNA"/>
</dbReference>
<dbReference type="PROSITE" id="PS50082">
    <property type="entry name" value="WD_REPEATS_2"/>
    <property type="match status" value="1"/>
</dbReference>
<evidence type="ECO:0000313" key="2">
    <source>
        <dbReference type="EMBL" id="BAC78394.1"/>
    </source>
</evidence>
<gene>
    <name evidence="2" type="primary">nip1</name>
</gene>
<dbReference type="GO" id="GO:0030674">
    <property type="term" value="F:protein-macromolecule adaptor activity"/>
    <property type="evidence" value="ECO:0007669"/>
    <property type="project" value="TreeGrafter"/>
</dbReference>
<dbReference type="GO" id="GO:0005737">
    <property type="term" value="C:cytoplasm"/>
    <property type="evidence" value="ECO:0007669"/>
    <property type="project" value="TreeGrafter"/>
</dbReference>
<dbReference type="PROSITE" id="PS50294">
    <property type="entry name" value="WD_REPEATS_REGION"/>
    <property type="match status" value="1"/>
</dbReference>
<keyword evidence="1" id="KW-0853">WD repeat</keyword>
<dbReference type="PANTHER" id="PTHR12848:SF16">
    <property type="entry name" value="REGULATORY-ASSOCIATED PROTEIN OF MTOR"/>
    <property type="match status" value="1"/>
</dbReference>